<dbReference type="EnsemblMetazoa" id="GPAI022277-RA">
    <property type="protein sequence ID" value="GPAI022277-PA"/>
    <property type="gene ID" value="GPAI022277"/>
</dbReference>
<reference evidence="3" key="1">
    <citation type="submission" date="2014-03" db="EMBL/GenBank/DDBJ databases">
        <authorList>
            <person name="Aksoy S."/>
            <person name="Warren W."/>
            <person name="Wilson R.K."/>
        </authorList>
    </citation>
    <scope>NUCLEOTIDE SEQUENCE [LARGE SCALE GENOMIC DNA]</scope>
    <source>
        <strain evidence="3">IAEA</strain>
    </source>
</reference>
<evidence type="ECO:0000256" key="1">
    <source>
        <dbReference type="SAM" id="MobiDB-lite"/>
    </source>
</evidence>
<dbReference type="Proteomes" id="UP000092445">
    <property type="component" value="Unassembled WGS sequence"/>
</dbReference>
<reference evidence="2" key="2">
    <citation type="submission" date="2020-05" db="UniProtKB">
        <authorList>
            <consortium name="EnsemblMetazoa"/>
        </authorList>
    </citation>
    <scope>IDENTIFICATION</scope>
    <source>
        <strain evidence="2">IAEA</strain>
    </source>
</reference>
<sequence>MIKDGNEDISDLSDDDGTNLPVFLGCDGEGTGEIGGIELEEVVNPEELVRMELEEVQVLNGSRNPSSNSLENASWQQQIDRAGEEVKALKEKNPQKKKDPQRTKAVQQLQLPAARKC</sequence>
<organism evidence="2 3">
    <name type="scientific">Glossina pallidipes</name>
    <name type="common">Tsetse fly</name>
    <dbReference type="NCBI Taxonomy" id="7398"/>
    <lineage>
        <taxon>Eukaryota</taxon>
        <taxon>Metazoa</taxon>
        <taxon>Ecdysozoa</taxon>
        <taxon>Arthropoda</taxon>
        <taxon>Hexapoda</taxon>
        <taxon>Insecta</taxon>
        <taxon>Pterygota</taxon>
        <taxon>Neoptera</taxon>
        <taxon>Endopterygota</taxon>
        <taxon>Diptera</taxon>
        <taxon>Brachycera</taxon>
        <taxon>Muscomorpha</taxon>
        <taxon>Hippoboscoidea</taxon>
        <taxon>Glossinidae</taxon>
        <taxon>Glossina</taxon>
    </lineage>
</organism>
<dbReference type="AlphaFoldDB" id="A0A1A9ZQY3"/>
<dbReference type="VEuPathDB" id="VectorBase:GPAI022277"/>
<evidence type="ECO:0000313" key="2">
    <source>
        <dbReference type="EnsemblMetazoa" id="GPAI022277-PA"/>
    </source>
</evidence>
<feature type="compositionally biased region" description="Acidic residues" evidence="1">
    <location>
        <begin position="7"/>
        <end position="17"/>
    </location>
</feature>
<evidence type="ECO:0000313" key="3">
    <source>
        <dbReference type="Proteomes" id="UP000092445"/>
    </source>
</evidence>
<keyword evidence="3" id="KW-1185">Reference proteome</keyword>
<feature type="region of interest" description="Disordered" evidence="1">
    <location>
        <begin position="1"/>
        <end position="21"/>
    </location>
</feature>
<feature type="region of interest" description="Disordered" evidence="1">
    <location>
        <begin position="59"/>
        <end position="117"/>
    </location>
</feature>
<accession>A0A1A9ZQY3</accession>
<feature type="compositionally biased region" description="Basic and acidic residues" evidence="1">
    <location>
        <begin position="81"/>
        <end position="102"/>
    </location>
</feature>
<proteinExistence type="predicted"/>
<feature type="compositionally biased region" description="Polar residues" evidence="1">
    <location>
        <begin position="59"/>
        <end position="79"/>
    </location>
</feature>
<name>A0A1A9ZQY3_GLOPL</name>
<protein>
    <submittedName>
        <fullName evidence="2">Uncharacterized protein</fullName>
    </submittedName>
</protein>